<dbReference type="InterPro" id="IPR023214">
    <property type="entry name" value="HAD_sf"/>
</dbReference>
<reference evidence="1" key="2">
    <citation type="journal article" date="2021" name="PeerJ">
        <title>Extensive microbial diversity within the chicken gut microbiome revealed by metagenomics and culture.</title>
        <authorList>
            <person name="Gilroy R."/>
            <person name="Ravi A."/>
            <person name="Getino M."/>
            <person name="Pursley I."/>
            <person name="Horton D.L."/>
            <person name="Alikhan N.F."/>
            <person name="Baker D."/>
            <person name="Gharbi K."/>
            <person name="Hall N."/>
            <person name="Watson M."/>
            <person name="Adriaenssens E.M."/>
            <person name="Foster-Nyarko E."/>
            <person name="Jarju S."/>
            <person name="Secka A."/>
            <person name="Antonio M."/>
            <person name="Oren A."/>
            <person name="Chaudhuri R.R."/>
            <person name="La Ragione R."/>
            <person name="Hildebrand F."/>
            <person name="Pallen M.J."/>
        </authorList>
    </citation>
    <scope>NUCLEOTIDE SEQUENCE</scope>
    <source>
        <strain evidence="1">CHK193-30670</strain>
    </source>
</reference>
<evidence type="ECO:0000313" key="2">
    <source>
        <dbReference type="Proteomes" id="UP000824074"/>
    </source>
</evidence>
<reference evidence="1" key="1">
    <citation type="submission" date="2020-10" db="EMBL/GenBank/DDBJ databases">
        <authorList>
            <person name="Gilroy R."/>
        </authorList>
    </citation>
    <scope>NUCLEOTIDE SEQUENCE</scope>
    <source>
        <strain evidence="1">CHK193-30670</strain>
    </source>
</reference>
<gene>
    <name evidence="1" type="ORF">IAB68_04250</name>
</gene>
<proteinExistence type="predicted"/>
<comment type="caution">
    <text evidence="1">The sequence shown here is derived from an EMBL/GenBank/DDBJ whole genome shotgun (WGS) entry which is preliminary data.</text>
</comment>
<dbReference type="AlphaFoldDB" id="A0A9D1IQX2"/>
<accession>A0A9D1IQX2</accession>
<dbReference type="SUPFAM" id="SSF56784">
    <property type="entry name" value="HAD-like"/>
    <property type="match status" value="1"/>
</dbReference>
<dbReference type="Proteomes" id="UP000824074">
    <property type="component" value="Unassembled WGS sequence"/>
</dbReference>
<evidence type="ECO:0000313" key="1">
    <source>
        <dbReference type="EMBL" id="HIU40492.1"/>
    </source>
</evidence>
<name>A0A9D1IQX2_9FIRM</name>
<dbReference type="Gene3D" id="3.40.50.1000">
    <property type="entry name" value="HAD superfamily/HAD-like"/>
    <property type="match status" value="1"/>
</dbReference>
<organism evidence="1 2">
    <name type="scientific">Candidatus Aphodocola excrementigallinarum</name>
    <dbReference type="NCBI Taxonomy" id="2840670"/>
    <lineage>
        <taxon>Bacteria</taxon>
        <taxon>Bacillati</taxon>
        <taxon>Bacillota</taxon>
        <taxon>Bacilli</taxon>
        <taxon>Candidatus Aphodocola</taxon>
    </lineage>
</organism>
<protein>
    <submittedName>
        <fullName evidence="1">Uncharacterized protein</fullName>
    </submittedName>
</protein>
<dbReference type="EMBL" id="DVMT01000042">
    <property type="protein sequence ID" value="HIU40492.1"/>
    <property type="molecule type" value="Genomic_DNA"/>
</dbReference>
<sequence>MLEKLEGKYVFFDVDGTLSEYRFNDKLYASLKPELGCQTLEDFLFGDLFLKARPLKTMQRVIEKLDKDKIFVLGTIVSNNEINQKYVWLNENYPNIKKENIIFISSTMLKPDVIMEYSKKYKIDLKDMVFVDDRLDVLRKAEEMGITAYHPSSFTN</sequence>
<dbReference type="InterPro" id="IPR036412">
    <property type="entry name" value="HAD-like_sf"/>
</dbReference>